<accession>A0ACC2SUF2</accession>
<organism evidence="1 2">
    <name type="scientific">Entomophthora muscae</name>
    <dbReference type="NCBI Taxonomy" id="34485"/>
    <lineage>
        <taxon>Eukaryota</taxon>
        <taxon>Fungi</taxon>
        <taxon>Fungi incertae sedis</taxon>
        <taxon>Zoopagomycota</taxon>
        <taxon>Entomophthoromycotina</taxon>
        <taxon>Entomophthoromycetes</taxon>
        <taxon>Entomophthorales</taxon>
        <taxon>Entomophthoraceae</taxon>
        <taxon>Entomophthora</taxon>
    </lineage>
</organism>
<sequence>MIKYIISALVVASQAYSTKDASCGYEPKMIFYGEENPKLYQVPVRPDMNATFKASNTNWRVASTIRDMHTRLLAAQKLYDPKLPTFIVEAKVNTIMRLLFQDGQDILNFLYNTPDEPCPSKQAASHAHSILISDSHVTINYLSAEGNQPEETYYNQSHGQGISDYFKPSSRSYNDTSSDYHYYKSNSTRVDYTPYSSNNTRSNNQGSYPNYHQYNSSNIERGNSSYSRENSGYFDTKSYSHNDTKTNYTSSNNNTRSRSQSSYPDYHQYNSSILGGGNSSYSQNHPSSLETSQDIEPVPSRKYNSDDEESPTKDDYDFWI</sequence>
<evidence type="ECO:0000313" key="2">
    <source>
        <dbReference type="Proteomes" id="UP001165960"/>
    </source>
</evidence>
<protein>
    <submittedName>
        <fullName evidence="1">Uncharacterized protein</fullName>
    </submittedName>
</protein>
<evidence type="ECO:0000313" key="1">
    <source>
        <dbReference type="EMBL" id="KAJ9065945.1"/>
    </source>
</evidence>
<dbReference type="Proteomes" id="UP001165960">
    <property type="component" value="Unassembled WGS sequence"/>
</dbReference>
<proteinExistence type="predicted"/>
<name>A0ACC2SUF2_9FUNG</name>
<keyword evidence="2" id="KW-1185">Reference proteome</keyword>
<gene>
    <name evidence="1" type="ORF">DSO57_1014565</name>
</gene>
<reference evidence="1" key="1">
    <citation type="submission" date="2022-04" db="EMBL/GenBank/DDBJ databases">
        <title>Genome of the entomopathogenic fungus Entomophthora muscae.</title>
        <authorList>
            <person name="Elya C."/>
            <person name="Lovett B.R."/>
            <person name="Lee E."/>
            <person name="Macias A.M."/>
            <person name="Hajek A.E."/>
            <person name="De Bivort B.L."/>
            <person name="Kasson M.T."/>
            <person name="De Fine Licht H.H."/>
            <person name="Stajich J.E."/>
        </authorList>
    </citation>
    <scope>NUCLEOTIDE SEQUENCE</scope>
    <source>
        <strain evidence="1">Berkeley</strain>
    </source>
</reference>
<comment type="caution">
    <text evidence="1">The sequence shown here is derived from an EMBL/GenBank/DDBJ whole genome shotgun (WGS) entry which is preliminary data.</text>
</comment>
<dbReference type="EMBL" id="QTSX02004316">
    <property type="protein sequence ID" value="KAJ9065945.1"/>
    <property type="molecule type" value="Genomic_DNA"/>
</dbReference>